<keyword evidence="3" id="KW-1185">Reference proteome</keyword>
<evidence type="ECO:0000313" key="3">
    <source>
        <dbReference type="Proteomes" id="UP001164726"/>
    </source>
</evidence>
<dbReference type="KEGG" id="fhl:OE105_02850"/>
<feature type="chain" id="PRO_5038965197" evidence="1">
    <location>
        <begin position="22"/>
        <end position="159"/>
    </location>
</feature>
<evidence type="ECO:0000313" key="2">
    <source>
        <dbReference type="EMBL" id="WAA13083.1"/>
    </source>
</evidence>
<sequence>MKIKNISKLSILILTILLVQACSNSDVDKQSLMSLIKTTNPPPISAIKDPKEERIVLDIQEEVLSNEKIYDVAVIKGKTDVLVAYKVKHIHRFRMKQIKGELKKRLEDQFENVQFTLSSDYKIFLEAVKLQKRTEQDNLSEEEFDEQLKDIIQLSKEQT</sequence>
<accession>A0A9E8RZ96</accession>
<dbReference type="Proteomes" id="UP001164726">
    <property type="component" value="Chromosome"/>
</dbReference>
<dbReference type="AlphaFoldDB" id="A0A9E8RZ96"/>
<reference evidence="2" key="1">
    <citation type="submission" date="2022-09" db="EMBL/GenBank/DDBJ databases">
        <title>Complete Genomes of Fervidibacillus albus and Fervidibacillus halotolerans isolated from tidal flat sediments.</title>
        <authorList>
            <person name="Kwon K.K."/>
            <person name="Yang S.-H."/>
            <person name="Park M.J."/>
            <person name="Oh H.-M."/>
        </authorList>
    </citation>
    <scope>NUCLEOTIDE SEQUENCE</scope>
    <source>
        <strain evidence="2">MEBiC13594</strain>
    </source>
</reference>
<keyword evidence="1" id="KW-0732">Signal</keyword>
<evidence type="ECO:0000256" key="1">
    <source>
        <dbReference type="SAM" id="SignalP"/>
    </source>
</evidence>
<organism evidence="2 3">
    <name type="scientific">Fervidibacillus halotolerans</name>
    <dbReference type="NCBI Taxonomy" id="2980027"/>
    <lineage>
        <taxon>Bacteria</taxon>
        <taxon>Bacillati</taxon>
        <taxon>Bacillota</taxon>
        <taxon>Bacilli</taxon>
        <taxon>Bacillales</taxon>
        <taxon>Bacillaceae</taxon>
        <taxon>Fervidibacillus</taxon>
    </lineage>
</organism>
<feature type="signal peptide" evidence="1">
    <location>
        <begin position="1"/>
        <end position="21"/>
    </location>
</feature>
<protein>
    <submittedName>
        <fullName evidence="2">Sporulation protein</fullName>
    </submittedName>
</protein>
<gene>
    <name evidence="2" type="ORF">OE105_02850</name>
</gene>
<dbReference type="EMBL" id="CP106877">
    <property type="protein sequence ID" value="WAA13083.1"/>
    <property type="molecule type" value="Genomic_DNA"/>
</dbReference>
<name>A0A9E8RZ96_9BACI</name>
<dbReference type="PROSITE" id="PS51257">
    <property type="entry name" value="PROKAR_LIPOPROTEIN"/>
    <property type="match status" value="1"/>
</dbReference>
<proteinExistence type="predicted"/>
<dbReference type="RefSeq" id="WP_275421224.1">
    <property type="nucleotide sequence ID" value="NZ_CP106877.1"/>
</dbReference>